<protein>
    <submittedName>
        <fullName evidence="2">Acetyltransferase (GNAT) family protein</fullName>
    </submittedName>
</protein>
<dbReference type="CDD" id="cd04301">
    <property type="entry name" value="NAT_SF"/>
    <property type="match status" value="1"/>
</dbReference>
<dbReference type="InterPro" id="IPR016181">
    <property type="entry name" value="Acyl_CoA_acyltransferase"/>
</dbReference>
<keyword evidence="3" id="KW-1185">Reference proteome</keyword>
<dbReference type="InterPro" id="IPR000182">
    <property type="entry name" value="GNAT_dom"/>
</dbReference>
<dbReference type="OrthoDB" id="62792at2"/>
<name>A0A1I0DKT2_9FIRM</name>
<dbReference type="STRING" id="29364.SAMN04487772_11527"/>
<keyword evidence="2" id="KW-0808">Transferase</keyword>
<reference evidence="2 3" key="1">
    <citation type="submission" date="2016-10" db="EMBL/GenBank/DDBJ databases">
        <authorList>
            <person name="de Groot N.N."/>
        </authorList>
    </citation>
    <scope>NUCLEOTIDE SEQUENCE [LARGE SCALE GENOMIC DNA]</scope>
    <source>
        <strain evidence="2 3">DSM 1801</strain>
    </source>
</reference>
<dbReference type="GO" id="GO:0016747">
    <property type="term" value="F:acyltransferase activity, transferring groups other than amino-acyl groups"/>
    <property type="evidence" value="ECO:0007669"/>
    <property type="project" value="InterPro"/>
</dbReference>
<dbReference type="Proteomes" id="UP000199800">
    <property type="component" value="Unassembled WGS sequence"/>
</dbReference>
<dbReference type="PROSITE" id="PS51186">
    <property type="entry name" value="GNAT"/>
    <property type="match status" value="1"/>
</dbReference>
<accession>A0A1I0DKT2</accession>
<sequence length="302" mass="35509">MTTLFRKYNDRDQMKICEFFETLYDYDHSAYGNLKVMWECMLQYPSYPLFHHEENGIWEVGDRIVGIVHLSGPWLGEVNIDIHPNYVELYEEMLSYAEKRFAGTNREGKRYIRTRSGKTLSQMSEVLARQDYTRCEGGRLYKRDVSAMMETPDLAKQFQVKTLSEVYDFTKLNRLLWKALNYAGEPPAYDDDVYLPIKQAWFDYQKEISTVILAPDGSYAGFCGLWYDKDTQAAYIEPLVRDSLYKNQGIGYALMYETLKRCKELNVESLFAVPDESAVDFYTKAGFRHNVNQDYWIKKWST</sequence>
<evidence type="ECO:0000259" key="1">
    <source>
        <dbReference type="PROSITE" id="PS51186"/>
    </source>
</evidence>
<evidence type="ECO:0000313" key="3">
    <source>
        <dbReference type="Proteomes" id="UP000199800"/>
    </source>
</evidence>
<dbReference type="Gene3D" id="3.40.630.30">
    <property type="match status" value="1"/>
</dbReference>
<dbReference type="Pfam" id="PF00583">
    <property type="entry name" value="Acetyltransf_1"/>
    <property type="match status" value="1"/>
</dbReference>
<dbReference type="RefSeq" id="WP_092478151.1">
    <property type="nucleotide sequence ID" value="NZ_FOHN01000015.1"/>
</dbReference>
<dbReference type="EMBL" id="FOHN01000015">
    <property type="protein sequence ID" value="SET32886.1"/>
    <property type="molecule type" value="Genomic_DNA"/>
</dbReference>
<dbReference type="SUPFAM" id="SSF55729">
    <property type="entry name" value="Acyl-CoA N-acyltransferases (Nat)"/>
    <property type="match status" value="1"/>
</dbReference>
<organism evidence="2 3">
    <name type="scientific">[Clostridium] polysaccharolyticum</name>
    <dbReference type="NCBI Taxonomy" id="29364"/>
    <lineage>
        <taxon>Bacteria</taxon>
        <taxon>Bacillati</taxon>
        <taxon>Bacillota</taxon>
        <taxon>Clostridia</taxon>
        <taxon>Lachnospirales</taxon>
        <taxon>Lachnospiraceae</taxon>
    </lineage>
</organism>
<proteinExistence type="predicted"/>
<feature type="domain" description="N-acetyltransferase" evidence="1">
    <location>
        <begin position="164"/>
        <end position="302"/>
    </location>
</feature>
<evidence type="ECO:0000313" key="2">
    <source>
        <dbReference type="EMBL" id="SET32886.1"/>
    </source>
</evidence>
<gene>
    <name evidence="2" type="ORF">SAMN04487772_11527</name>
</gene>
<dbReference type="AlphaFoldDB" id="A0A1I0DKT2"/>